<gene>
    <name evidence="1" type="ORF">SDC9_12655</name>
</gene>
<reference evidence="1" key="1">
    <citation type="submission" date="2019-08" db="EMBL/GenBank/DDBJ databases">
        <authorList>
            <person name="Kucharzyk K."/>
            <person name="Murdoch R.W."/>
            <person name="Higgins S."/>
            <person name="Loffler F."/>
        </authorList>
    </citation>
    <scope>NUCLEOTIDE SEQUENCE</scope>
</reference>
<organism evidence="1">
    <name type="scientific">bioreactor metagenome</name>
    <dbReference type="NCBI Taxonomy" id="1076179"/>
    <lineage>
        <taxon>unclassified sequences</taxon>
        <taxon>metagenomes</taxon>
        <taxon>ecological metagenomes</taxon>
    </lineage>
</organism>
<dbReference type="AlphaFoldDB" id="A0A644TJ55"/>
<protein>
    <submittedName>
        <fullName evidence="1">Uncharacterized protein</fullName>
    </submittedName>
</protein>
<sequence length="85" mass="9003">MTSATANYAIASDMTAQLQQCVRNFMLQVQVDGKTDGAGGGGAEKSQTAAVPEVWPWSCAEKAACRFYSCTAGLPCTGREPLRIK</sequence>
<dbReference type="EMBL" id="VSSQ01000034">
    <property type="protein sequence ID" value="MPL66966.1"/>
    <property type="molecule type" value="Genomic_DNA"/>
</dbReference>
<name>A0A644TJ55_9ZZZZ</name>
<evidence type="ECO:0000313" key="1">
    <source>
        <dbReference type="EMBL" id="MPL66966.1"/>
    </source>
</evidence>
<proteinExistence type="predicted"/>
<accession>A0A644TJ55</accession>
<comment type="caution">
    <text evidence="1">The sequence shown here is derived from an EMBL/GenBank/DDBJ whole genome shotgun (WGS) entry which is preliminary data.</text>
</comment>